<dbReference type="Ensembl" id="ENSCSRT00000029832.1">
    <property type="protein sequence ID" value="ENSCSRP00000028669.1"/>
    <property type="gene ID" value="ENSCSRG00000021088.1"/>
</dbReference>
<protein>
    <submittedName>
        <fullName evidence="2">Uncharacterized protein</fullName>
    </submittedName>
</protein>
<feature type="compositionally biased region" description="Basic and acidic residues" evidence="1">
    <location>
        <begin position="1"/>
        <end position="13"/>
    </location>
</feature>
<organism evidence="2 3">
    <name type="scientific">Chelydra serpentina</name>
    <name type="common">Snapping turtle</name>
    <name type="synonym">Testudo serpentina</name>
    <dbReference type="NCBI Taxonomy" id="8475"/>
    <lineage>
        <taxon>Eukaryota</taxon>
        <taxon>Metazoa</taxon>
        <taxon>Chordata</taxon>
        <taxon>Craniata</taxon>
        <taxon>Vertebrata</taxon>
        <taxon>Euteleostomi</taxon>
        <taxon>Archelosauria</taxon>
        <taxon>Testudinata</taxon>
        <taxon>Testudines</taxon>
        <taxon>Cryptodira</taxon>
        <taxon>Durocryptodira</taxon>
        <taxon>Americhelydia</taxon>
        <taxon>Chelydroidea</taxon>
        <taxon>Chelydridae</taxon>
        <taxon>Chelydra</taxon>
    </lineage>
</organism>
<evidence type="ECO:0000256" key="1">
    <source>
        <dbReference type="SAM" id="MobiDB-lite"/>
    </source>
</evidence>
<reference evidence="2" key="2">
    <citation type="submission" date="2025-09" db="UniProtKB">
        <authorList>
            <consortium name="Ensembl"/>
        </authorList>
    </citation>
    <scope>IDENTIFICATION</scope>
</reference>
<accession>A0A8C3XW85</accession>
<evidence type="ECO:0000313" key="2">
    <source>
        <dbReference type="Ensembl" id="ENSCSRP00000028669.1"/>
    </source>
</evidence>
<proteinExistence type="predicted"/>
<keyword evidence="3" id="KW-1185">Reference proteome</keyword>
<sequence length="42" mass="4940">MEIKEEKTSDEAQHFLPATQANNLREPQFTSKHVYSLFHVTH</sequence>
<dbReference type="AlphaFoldDB" id="A0A8C3XW85"/>
<feature type="region of interest" description="Disordered" evidence="1">
    <location>
        <begin position="1"/>
        <end position="23"/>
    </location>
</feature>
<dbReference type="Proteomes" id="UP000694403">
    <property type="component" value="Unplaced"/>
</dbReference>
<name>A0A8C3XW85_CHESE</name>
<reference evidence="2" key="1">
    <citation type="submission" date="2025-08" db="UniProtKB">
        <authorList>
            <consortium name="Ensembl"/>
        </authorList>
    </citation>
    <scope>IDENTIFICATION</scope>
</reference>
<evidence type="ECO:0000313" key="3">
    <source>
        <dbReference type="Proteomes" id="UP000694403"/>
    </source>
</evidence>